<keyword evidence="7 12" id="KW-0378">Hydrolase</keyword>
<evidence type="ECO:0000256" key="8">
    <source>
        <dbReference type="ARBA" id="ARBA00022806"/>
    </source>
</evidence>
<evidence type="ECO:0000256" key="11">
    <source>
        <dbReference type="ARBA" id="ARBA00037449"/>
    </source>
</evidence>
<evidence type="ECO:0000259" key="15">
    <source>
        <dbReference type="PROSITE" id="PS51194"/>
    </source>
</evidence>
<evidence type="ECO:0000256" key="9">
    <source>
        <dbReference type="ARBA" id="ARBA00022840"/>
    </source>
</evidence>
<protein>
    <recommendedName>
        <fullName evidence="3">RNA helicase</fullName>
        <ecNumber evidence="3">3.6.4.13</ecNumber>
    </recommendedName>
</protein>
<dbReference type="OMA" id="PIQSQMW"/>
<keyword evidence="8 12" id="KW-0347">Helicase</keyword>
<feature type="compositionally biased region" description="Basic residues" evidence="13">
    <location>
        <begin position="80"/>
        <end position="94"/>
    </location>
</feature>
<dbReference type="PANTHER" id="PTHR47958">
    <property type="entry name" value="ATP-DEPENDENT RNA HELICASE DBP3"/>
    <property type="match status" value="1"/>
</dbReference>
<comment type="function">
    <text evidence="11">ATP-dependent RNA helicase required for 60S ribosomal subunit synthesis. Involved in efficient pre-rRNA processing, predominantly at site A3, which is necessary for the normal formation of 25S and 5.8S rRNAs.</text>
</comment>
<dbReference type="STRING" id="1257118.L8H9Z0"/>
<dbReference type="OrthoDB" id="196131at2759"/>
<dbReference type="PROSITE" id="PS00039">
    <property type="entry name" value="DEAD_ATP_HELICASE"/>
    <property type="match status" value="1"/>
</dbReference>
<dbReference type="GO" id="GO:0003724">
    <property type="term" value="F:RNA helicase activity"/>
    <property type="evidence" value="ECO:0007669"/>
    <property type="project" value="UniProtKB-EC"/>
</dbReference>
<dbReference type="SUPFAM" id="SSF52540">
    <property type="entry name" value="P-loop containing nucleoside triphosphate hydrolases"/>
    <property type="match status" value="1"/>
</dbReference>
<dbReference type="FunFam" id="3.40.50.300:FF:000008">
    <property type="entry name" value="ATP-dependent RNA helicase RhlB"/>
    <property type="match status" value="1"/>
</dbReference>
<dbReference type="Pfam" id="PF00271">
    <property type="entry name" value="Helicase_C"/>
    <property type="match status" value="1"/>
</dbReference>
<accession>L8H9Z0</accession>
<dbReference type="EMBL" id="KB007890">
    <property type="protein sequence ID" value="ELR22005.1"/>
    <property type="molecule type" value="Genomic_DNA"/>
</dbReference>
<keyword evidence="10" id="KW-0539">Nucleus</keyword>
<dbReference type="SMART" id="SM00487">
    <property type="entry name" value="DEXDc"/>
    <property type="match status" value="1"/>
</dbReference>
<dbReference type="InterPro" id="IPR001650">
    <property type="entry name" value="Helicase_C-like"/>
</dbReference>
<dbReference type="GO" id="GO:0003676">
    <property type="term" value="F:nucleic acid binding"/>
    <property type="evidence" value="ECO:0007669"/>
    <property type="project" value="InterPro"/>
</dbReference>
<dbReference type="AlphaFoldDB" id="L8H9Z0"/>
<dbReference type="VEuPathDB" id="AmoebaDB:ACA1_157270"/>
<feature type="compositionally biased region" description="Polar residues" evidence="13">
    <location>
        <begin position="1"/>
        <end position="10"/>
    </location>
</feature>
<evidence type="ECO:0000256" key="4">
    <source>
        <dbReference type="ARBA" id="ARBA00022517"/>
    </source>
</evidence>
<feature type="compositionally biased region" description="Low complexity" evidence="13">
    <location>
        <begin position="95"/>
        <end position="105"/>
    </location>
</feature>
<dbReference type="SMART" id="SM00490">
    <property type="entry name" value="HELICc"/>
    <property type="match status" value="1"/>
</dbReference>
<comment type="similarity">
    <text evidence="2">Belongs to the DEAD box helicase family. DDX5/DBP2 subfamily.</text>
</comment>
<proteinExistence type="inferred from homology"/>
<dbReference type="Proteomes" id="UP000011083">
    <property type="component" value="Unassembled WGS sequence"/>
</dbReference>
<evidence type="ECO:0000256" key="10">
    <source>
        <dbReference type="ARBA" id="ARBA00023242"/>
    </source>
</evidence>
<evidence type="ECO:0000256" key="5">
    <source>
        <dbReference type="ARBA" id="ARBA00022552"/>
    </source>
</evidence>
<keyword evidence="5" id="KW-0698">rRNA processing</keyword>
<feature type="domain" description="Helicase C-terminal" evidence="15">
    <location>
        <begin position="414"/>
        <end position="562"/>
    </location>
</feature>
<evidence type="ECO:0000256" key="7">
    <source>
        <dbReference type="ARBA" id="ARBA00022801"/>
    </source>
</evidence>
<dbReference type="InterPro" id="IPR027417">
    <property type="entry name" value="P-loop_NTPase"/>
</dbReference>
<evidence type="ECO:0000256" key="6">
    <source>
        <dbReference type="ARBA" id="ARBA00022741"/>
    </source>
</evidence>
<dbReference type="InterPro" id="IPR014001">
    <property type="entry name" value="Helicase_ATP-bd"/>
</dbReference>
<reference evidence="16 17" key="1">
    <citation type="journal article" date="2013" name="Genome Biol.">
        <title>Genome of Acanthamoeba castellanii highlights extensive lateral gene transfer and early evolution of tyrosine kinase signaling.</title>
        <authorList>
            <person name="Clarke M."/>
            <person name="Lohan A.J."/>
            <person name="Liu B."/>
            <person name="Lagkouvardos I."/>
            <person name="Roy S."/>
            <person name="Zafar N."/>
            <person name="Bertelli C."/>
            <person name="Schilde C."/>
            <person name="Kianianmomeni A."/>
            <person name="Burglin T.R."/>
            <person name="Frech C."/>
            <person name="Turcotte B."/>
            <person name="Kopec K.O."/>
            <person name="Synnott J.M."/>
            <person name="Choo C."/>
            <person name="Paponov I."/>
            <person name="Finkler A."/>
            <person name="Soon Heng Tan C."/>
            <person name="Hutchins A.P."/>
            <person name="Weinmeier T."/>
            <person name="Rattei T."/>
            <person name="Chu J.S."/>
            <person name="Gimenez G."/>
            <person name="Irimia M."/>
            <person name="Rigden D.J."/>
            <person name="Fitzpatrick D.A."/>
            <person name="Lorenzo-Morales J."/>
            <person name="Bateman A."/>
            <person name="Chiu C.H."/>
            <person name="Tang P."/>
            <person name="Hegemann P."/>
            <person name="Fromm H."/>
            <person name="Raoult D."/>
            <person name="Greub G."/>
            <person name="Miranda-Saavedra D."/>
            <person name="Chen N."/>
            <person name="Nash P."/>
            <person name="Ginger M.L."/>
            <person name="Horn M."/>
            <person name="Schaap P."/>
            <person name="Caler L."/>
            <person name="Loftus B."/>
        </authorList>
    </citation>
    <scope>NUCLEOTIDE SEQUENCE [LARGE SCALE GENOMIC DNA]</scope>
    <source>
        <strain evidence="16 17">Neff</strain>
    </source>
</reference>
<keyword evidence="9 12" id="KW-0067">ATP-binding</keyword>
<feature type="compositionally biased region" description="Basic residues" evidence="13">
    <location>
        <begin position="39"/>
        <end position="50"/>
    </location>
</feature>
<dbReference type="GeneID" id="14922925"/>
<comment type="subcellular location">
    <subcellularLocation>
        <location evidence="1">Nucleus</location>
        <location evidence="1">Nucleolus</location>
    </subcellularLocation>
</comment>
<evidence type="ECO:0000259" key="14">
    <source>
        <dbReference type="PROSITE" id="PS51192"/>
    </source>
</evidence>
<name>L8H9Z0_ACACF</name>
<evidence type="ECO:0000256" key="13">
    <source>
        <dbReference type="SAM" id="MobiDB-lite"/>
    </source>
</evidence>
<dbReference type="GO" id="GO:0005524">
    <property type="term" value="F:ATP binding"/>
    <property type="evidence" value="ECO:0007669"/>
    <property type="project" value="UniProtKB-KW"/>
</dbReference>
<dbReference type="InterPro" id="IPR044742">
    <property type="entry name" value="DEAD/DEAH_RhlB"/>
</dbReference>
<dbReference type="PROSITE" id="PS51192">
    <property type="entry name" value="HELICASE_ATP_BIND_1"/>
    <property type="match status" value="1"/>
</dbReference>
<keyword evidence="4" id="KW-0690">Ribosome biogenesis</keyword>
<evidence type="ECO:0000256" key="12">
    <source>
        <dbReference type="RuleBase" id="RU000492"/>
    </source>
</evidence>
<evidence type="ECO:0000313" key="17">
    <source>
        <dbReference type="Proteomes" id="UP000011083"/>
    </source>
</evidence>
<keyword evidence="6 12" id="KW-0547">Nucleotide-binding</keyword>
<feature type="region of interest" description="Disordered" evidence="13">
    <location>
        <begin position="1"/>
        <end position="105"/>
    </location>
</feature>
<dbReference type="InterPro" id="IPR000629">
    <property type="entry name" value="RNA-helicase_DEAD-box_CS"/>
</dbReference>
<dbReference type="RefSeq" id="XP_004348463.1">
    <property type="nucleotide sequence ID" value="XM_004348413.1"/>
</dbReference>
<sequence length="596" mass="64901">MSSAVTNGNGKKSAKRKRSEQAAEDAPAAATDNNLTKEQKKKAKKEKKKLARESKKREETAAATATGEEEQEEKKEKKEKPKKKKAKKEKKAKKPAAADVTTAADVTPATTTKALVSEVSQAEAEAFRAEHSITVSGDNVSDSAASLRPILSFDQAKAMMAQRVRDEGLVGAGGEAAVQKLTTAFFASTAGFARPTPIQSQCWPILLAKRDVVGIAETGSGKTLAFLLPSLLHIKKTMLAAGSNGNKNGRAAAPIVLVMSPTRELAMQTAEVAVELGSACNAKSICIYGGVSKDAQVRELRGGVQIVVATPGRLLDLVNDGALTLASVDYIVLDEADRMLDLGFEEDIRNVMRQVKQQRQTLMFSATWPQIIQKLASEFLASPVKVAIGSQDLQACKRVKQIVEVMDSHARDARLDQLLRQYQKTKDTKLIIFVLYKKEAVRVESMLARKGWTGIQAIHGDKHQNDRTNSLQSFKTGRSPILIATDVAARGLDIPDVEYVINYSFPLTIEDYVHRIGRTGRAGKEGLAHTLFTDFDKARAGELVNVLREAGQEVPEKLTRFGTHVKKKEHKLYGAHYKDMSTASGAPVAPKRITFD</sequence>
<keyword evidence="17" id="KW-1185">Reference proteome</keyword>
<dbReference type="CDD" id="cd18787">
    <property type="entry name" value="SF2_C_DEAD"/>
    <property type="match status" value="1"/>
</dbReference>
<feature type="domain" description="Helicase ATP-binding" evidence="14">
    <location>
        <begin position="203"/>
        <end position="386"/>
    </location>
</feature>
<dbReference type="EC" id="3.6.4.13" evidence="3"/>
<evidence type="ECO:0000256" key="3">
    <source>
        <dbReference type="ARBA" id="ARBA00012552"/>
    </source>
</evidence>
<evidence type="ECO:0000313" key="16">
    <source>
        <dbReference type="EMBL" id="ELR22005.1"/>
    </source>
</evidence>
<dbReference type="Gene3D" id="3.40.50.300">
    <property type="entry name" value="P-loop containing nucleotide triphosphate hydrolases"/>
    <property type="match status" value="2"/>
</dbReference>
<dbReference type="Pfam" id="PF00270">
    <property type="entry name" value="DEAD"/>
    <property type="match status" value="1"/>
</dbReference>
<dbReference type="CDD" id="cd00268">
    <property type="entry name" value="DEADc"/>
    <property type="match status" value="1"/>
</dbReference>
<gene>
    <name evidence="16" type="ORF">ACA1_157270</name>
</gene>
<feature type="compositionally biased region" description="Basic and acidic residues" evidence="13">
    <location>
        <begin position="51"/>
        <end position="60"/>
    </location>
</feature>
<dbReference type="GO" id="GO:0016787">
    <property type="term" value="F:hydrolase activity"/>
    <property type="evidence" value="ECO:0007669"/>
    <property type="project" value="UniProtKB-KW"/>
</dbReference>
<dbReference type="InterPro" id="IPR011545">
    <property type="entry name" value="DEAD/DEAH_box_helicase_dom"/>
</dbReference>
<evidence type="ECO:0000256" key="1">
    <source>
        <dbReference type="ARBA" id="ARBA00004604"/>
    </source>
</evidence>
<evidence type="ECO:0000256" key="2">
    <source>
        <dbReference type="ARBA" id="ARBA00009334"/>
    </source>
</evidence>
<organism evidence="16 17">
    <name type="scientific">Acanthamoeba castellanii (strain ATCC 30010 / Neff)</name>
    <dbReference type="NCBI Taxonomy" id="1257118"/>
    <lineage>
        <taxon>Eukaryota</taxon>
        <taxon>Amoebozoa</taxon>
        <taxon>Discosea</taxon>
        <taxon>Longamoebia</taxon>
        <taxon>Centramoebida</taxon>
        <taxon>Acanthamoebidae</taxon>
        <taxon>Acanthamoeba</taxon>
    </lineage>
</organism>
<dbReference type="PROSITE" id="PS51194">
    <property type="entry name" value="HELICASE_CTER"/>
    <property type="match status" value="1"/>
</dbReference>
<dbReference type="KEGG" id="acan:ACA1_157270"/>